<keyword evidence="4" id="KW-1185">Reference proteome</keyword>
<keyword evidence="3" id="KW-0575">Peroxidase</keyword>
<dbReference type="AlphaFoldDB" id="A0A517VKS2"/>
<name>A0A517VKS2_9PLAN</name>
<gene>
    <name evidence="3" type="primary">ccpA_2</name>
    <name evidence="3" type="ORF">Pan161_52940</name>
</gene>
<dbReference type="InterPro" id="IPR036909">
    <property type="entry name" value="Cyt_c-like_dom_sf"/>
</dbReference>
<dbReference type="PANTHER" id="PTHR30600:SF10">
    <property type="entry name" value="BLL6722 PROTEIN"/>
    <property type="match status" value="1"/>
</dbReference>
<dbReference type="GO" id="GO:0004130">
    <property type="term" value="F:cytochrome-c peroxidase activity"/>
    <property type="evidence" value="ECO:0007669"/>
    <property type="project" value="UniProtKB-EC"/>
</dbReference>
<evidence type="ECO:0000313" key="3">
    <source>
        <dbReference type="EMBL" id="QDT93613.1"/>
    </source>
</evidence>
<dbReference type="KEGG" id="gax:Pan161_52940"/>
<organism evidence="3 4">
    <name type="scientific">Gimesia algae</name>
    <dbReference type="NCBI Taxonomy" id="2527971"/>
    <lineage>
        <taxon>Bacteria</taxon>
        <taxon>Pseudomonadati</taxon>
        <taxon>Planctomycetota</taxon>
        <taxon>Planctomycetia</taxon>
        <taxon>Planctomycetales</taxon>
        <taxon>Planctomycetaceae</taxon>
        <taxon>Gimesia</taxon>
    </lineage>
</organism>
<evidence type="ECO:0000313" key="4">
    <source>
        <dbReference type="Proteomes" id="UP000316855"/>
    </source>
</evidence>
<sequence>MGSFQGLDDEDLQDDPALAADYRQVKSDADAHPMAESDKRGEYLFFGNKAWYSACHNGVNFTDELYHNAGIGLATEAPDLGRYSVTKKPKDWGAFKTPTIRDSVYTAPYMHDGSLATLEDVVNWYAQEGYANRNLDYRYKRIEKLTEQDKKDLVEFIKACTGLLPKVETGWLPE</sequence>
<evidence type="ECO:0000256" key="2">
    <source>
        <dbReference type="ARBA" id="ARBA00023002"/>
    </source>
</evidence>
<reference evidence="3 4" key="1">
    <citation type="submission" date="2019-02" db="EMBL/GenBank/DDBJ databases">
        <title>Deep-cultivation of Planctomycetes and their phenomic and genomic characterization uncovers novel biology.</title>
        <authorList>
            <person name="Wiegand S."/>
            <person name="Jogler M."/>
            <person name="Boedeker C."/>
            <person name="Pinto D."/>
            <person name="Vollmers J."/>
            <person name="Rivas-Marin E."/>
            <person name="Kohn T."/>
            <person name="Peeters S.H."/>
            <person name="Heuer A."/>
            <person name="Rast P."/>
            <person name="Oberbeckmann S."/>
            <person name="Bunk B."/>
            <person name="Jeske O."/>
            <person name="Meyerdierks A."/>
            <person name="Storesund J.E."/>
            <person name="Kallscheuer N."/>
            <person name="Luecker S."/>
            <person name="Lage O.M."/>
            <person name="Pohl T."/>
            <person name="Merkel B.J."/>
            <person name="Hornburger P."/>
            <person name="Mueller R.-W."/>
            <person name="Bruemmer F."/>
            <person name="Labrenz M."/>
            <person name="Spormann A.M."/>
            <person name="Op den Camp H."/>
            <person name="Overmann J."/>
            <person name="Amann R."/>
            <person name="Jetten M.S.M."/>
            <person name="Mascher T."/>
            <person name="Medema M.H."/>
            <person name="Devos D.P."/>
            <person name="Kaster A.-K."/>
            <person name="Ovreas L."/>
            <person name="Rohde M."/>
            <person name="Galperin M.Y."/>
            <person name="Jogler C."/>
        </authorList>
    </citation>
    <scope>NUCLEOTIDE SEQUENCE [LARGE SCALE GENOMIC DNA]</scope>
    <source>
        <strain evidence="3 4">Pan161</strain>
    </source>
</reference>
<keyword evidence="2 3" id="KW-0560">Oxidoreductase</keyword>
<dbReference type="InterPro" id="IPR010538">
    <property type="entry name" value="DHOR"/>
</dbReference>
<dbReference type="OrthoDB" id="9772811at2"/>
<dbReference type="SUPFAM" id="SSF46626">
    <property type="entry name" value="Cytochrome c"/>
    <property type="match status" value="1"/>
</dbReference>
<protein>
    <submittedName>
        <fullName evidence="3">Cytochrome c551 peroxidase</fullName>
        <ecNumber evidence="3">1.11.1.5</ecNumber>
    </submittedName>
</protein>
<dbReference type="EC" id="1.11.1.5" evidence="3"/>
<dbReference type="Proteomes" id="UP000316855">
    <property type="component" value="Chromosome"/>
</dbReference>
<proteinExistence type="predicted"/>
<dbReference type="InterPro" id="IPR051395">
    <property type="entry name" value="Cytochrome_c_Peroxidase/MauG"/>
</dbReference>
<dbReference type="PANTHER" id="PTHR30600">
    <property type="entry name" value="CYTOCHROME C PEROXIDASE-RELATED"/>
    <property type="match status" value="1"/>
</dbReference>
<dbReference type="Gene3D" id="1.10.760.10">
    <property type="entry name" value="Cytochrome c-like domain"/>
    <property type="match status" value="1"/>
</dbReference>
<dbReference type="GO" id="GO:0020037">
    <property type="term" value="F:heme binding"/>
    <property type="evidence" value="ECO:0007669"/>
    <property type="project" value="InterPro"/>
</dbReference>
<dbReference type="RefSeq" id="WP_145231601.1">
    <property type="nucleotide sequence ID" value="NZ_CP036343.1"/>
</dbReference>
<accession>A0A517VKS2</accession>
<dbReference type="Pfam" id="PF06537">
    <property type="entry name" value="DHOR"/>
    <property type="match status" value="1"/>
</dbReference>
<dbReference type="GO" id="GO:0009055">
    <property type="term" value="F:electron transfer activity"/>
    <property type="evidence" value="ECO:0007669"/>
    <property type="project" value="InterPro"/>
</dbReference>
<dbReference type="EMBL" id="CP036343">
    <property type="protein sequence ID" value="QDT93613.1"/>
    <property type="molecule type" value="Genomic_DNA"/>
</dbReference>
<keyword evidence="1" id="KW-0732">Signal</keyword>
<evidence type="ECO:0000256" key="1">
    <source>
        <dbReference type="ARBA" id="ARBA00022729"/>
    </source>
</evidence>